<keyword evidence="3" id="KW-1185">Reference proteome</keyword>
<dbReference type="Pfam" id="PF13302">
    <property type="entry name" value="Acetyltransf_3"/>
    <property type="match status" value="1"/>
</dbReference>
<proteinExistence type="predicted"/>
<organism evidence="2 3">
    <name type="scientific">Flavobacterium ammonificans</name>
    <dbReference type="NCBI Taxonomy" id="1751056"/>
    <lineage>
        <taxon>Bacteria</taxon>
        <taxon>Pseudomonadati</taxon>
        <taxon>Bacteroidota</taxon>
        <taxon>Flavobacteriia</taxon>
        <taxon>Flavobacteriales</taxon>
        <taxon>Flavobacteriaceae</taxon>
        <taxon>Flavobacterium</taxon>
    </lineage>
</organism>
<dbReference type="PANTHER" id="PTHR43792:SF1">
    <property type="entry name" value="N-ACETYLTRANSFERASE DOMAIN-CONTAINING PROTEIN"/>
    <property type="match status" value="1"/>
</dbReference>
<name>A0ABN6KV47_9FLAO</name>
<evidence type="ECO:0000313" key="3">
    <source>
        <dbReference type="Proteomes" id="UP001319865"/>
    </source>
</evidence>
<gene>
    <name evidence="2" type="ORF">GENT11_13320</name>
</gene>
<protein>
    <submittedName>
        <fullName evidence="2">Alanine acetyltransferase</fullName>
    </submittedName>
</protein>
<reference evidence="2 3" key="1">
    <citation type="journal article" date="2022" name="Int. J. Syst. Evol. Microbiol.">
        <title>Flavobacterium ammonificans sp. nov. and Flavobacterium ammoniigenes sp. nov., ammonifying bacteria isolated from surface river water.</title>
        <authorList>
            <person name="Watanabe K."/>
            <person name="Kitamura T."/>
            <person name="Ogata Y."/>
            <person name="Shindo C."/>
            <person name="Suda W."/>
        </authorList>
    </citation>
    <scope>NUCLEOTIDE SEQUENCE [LARGE SCALE GENOMIC DNA]</scope>
    <source>
        <strain evidence="2 3">GENT11</strain>
    </source>
</reference>
<dbReference type="InterPro" id="IPR051531">
    <property type="entry name" value="N-acetyltransferase"/>
</dbReference>
<dbReference type="SUPFAM" id="SSF55729">
    <property type="entry name" value="Acyl-CoA N-acyltransferases (Nat)"/>
    <property type="match status" value="1"/>
</dbReference>
<dbReference type="Gene3D" id="3.40.630.30">
    <property type="match status" value="1"/>
</dbReference>
<dbReference type="Proteomes" id="UP001319865">
    <property type="component" value="Chromosome"/>
</dbReference>
<reference evidence="2 3" key="2">
    <citation type="journal article" date="2022" name="Microorganisms">
        <title>Complete Genome Sequences of Two Flavobacterium ammonificans Strains and a Flavobacterium ammoniigenes Strain of Ammonifying Bacterioplankton Isolated from Surface River Water.</title>
        <authorList>
            <person name="Suda W."/>
            <person name="Ogata Y."/>
            <person name="Shindo C."/>
            <person name="Watanabe K."/>
        </authorList>
    </citation>
    <scope>NUCLEOTIDE SEQUENCE [LARGE SCALE GENOMIC DNA]</scope>
    <source>
        <strain evidence="2 3">GENT11</strain>
    </source>
</reference>
<dbReference type="InterPro" id="IPR000182">
    <property type="entry name" value="GNAT_dom"/>
</dbReference>
<dbReference type="RefSeq" id="WP_229329067.1">
    <property type="nucleotide sequence ID" value="NZ_AP025183.1"/>
</dbReference>
<dbReference type="CDD" id="cd04301">
    <property type="entry name" value="NAT_SF"/>
    <property type="match status" value="1"/>
</dbReference>
<evidence type="ECO:0000259" key="1">
    <source>
        <dbReference type="PROSITE" id="PS51186"/>
    </source>
</evidence>
<accession>A0ABN6KV47</accession>
<dbReference type="EMBL" id="AP025183">
    <property type="protein sequence ID" value="BDB53020.1"/>
    <property type="molecule type" value="Genomic_DNA"/>
</dbReference>
<evidence type="ECO:0000313" key="2">
    <source>
        <dbReference type="EMBL" id="BDB53020.1"/>
    </source>
</evidence>
<sequence>MLEFNFTPFPNLETHRLNLRRLTSTDVNEVLALRSNPEIMKFIPRPLITNQEEALEFIITMDTTIDSNTVINWAITTKENDKVIGMIGYYRMKPENYRAEVGYLLATEHHGKGIISEALQRVVKFGFEEMGLNSIEAVIDPENIASEKVLLKTNFEKEAYFKEYQFFDGIFFDSVFYSLLKKNFEKY</sequence>
<dbReference type="PANTHER" id="PTHR43792">
    <property type="entry name" value="GNAT FAMILY, PUTATIVE (AFU_ORTHOLOGUE AFUA_3G00765)-RELATED-RELATED"/>
    <property type="match status" value="1"/>
</dbReference>
<feature type="domain" description="N-acetyltransferase" evidence="1">
    <location>
        <begin position="17"/>
        <end position="182"/>
    </location>
</feature>
<dbReference type="PROSITE" id="PS51186">
    <property type="entry name" value="GNAT"/>
    <property type="match status" value="1"/>
</dbReference>
<dbReference type="InterPro" id="IPR016181">
    <property type="entry name" value="Acyl_CoA_acyltransferase"/>
</dbReference>